<accession>A0A6I4U447</accession>
<dbReference type="InterPro" id="IPR007715">
    <property type="entry name" value="Coq4"/>
</dbReference>
<dbReference type="EMBL" id="WTYR01000001">
    <property type="protein sequence ID" value="MXP09683.1"/>
    <property type="molecule type" value="Genomic_DNA"/>
</dbReference>
<evidence type="ECO:0000313" key="1">
    <source>
        <dbReference type="EMBL" id="MXP09683.1"/>
    </source>
</evidence>
<keyword evidence="2" id="KW-1185">Reference proteome</keyword>
<gene>
    <name evidence="1" type="ORF">GRI68_05780</name>
</gene>
<dbReference type="AlphaFoldDB" id="A0A6I4U447"/>
<dbReference type="Pfam" id="PF05019">
    <property type="entry name" value="Coq4"/>
    <property type="match status" value="1"/>
</dbReference>
<dbReference type="OrthoDB" id="9775927at2"/>
<dbReference type="RefSeq" id="WP_160616361.1">
    <property type="nucleotide sequence ID" value="NZ_WTYR01000001.1"/>
</dbReference>
<dbReference type="GO" id="GO:0006744">
    <property type="term" value="P:ubiquinone biosynthetic process"/>
    <property type="evidence" value="ECO:0007669"/>
    <property type="project" value="InterPro"/>
</dbReference>
<reference evidence="1 2" key="1">
    <citation type="submission" date="2019-12" db="EMBL/GenBank/DDBJ databases">
        <title>Genomic-based taxomic classification of the family Erythrobacteraceae.</title>
        <authorList>
            <person name="Xu L."/>
        </authorList>
    </citation>
    <scope>NUCLEOTIDE SEQUENCE [LARGE SCALE GENOMIC DNA]</scope>
    <source>
        <strain evidence="1 2">LMG 29519</strain>
    </source>
</reference>
<dbReference type="Proteomes" id="UP000429229">
    <property type="component" value="Unassembled WGS sequence"/>
</dbReference>
<comment type="caution">
    <text evidence="1">The sequence shown here is derived from an EMBL/GenBank/DDBJ whole genome shotgun (WGS) entry which is preliminary data.</text>
</comment>
<sequence>MTDQSQLPPLVARADAAETARDGTLFRHPDREKPRMRPIKAFNHFRALVRDKEDTSQVFHIFESLPSRDFVPMARELTLSEQGEHLRATEDYLPAILDDHDTLRQLPAGTVAHAYCDFMEREGLTAAGLVEEHNRFFGDRPKYGDLIEWYASRRRDTHDLLHVLTGYGRDALGEQCVLAFTHGQNGGLGNLFIAYLGALQIKRVAPKVTRVKAPVLKAVREAQQMGKGAPRVTDISIRDLLAMPLDEARAMLRIPTGPTVYDECHRLWRSDGVDPYIMITGESAVA</sequence>
<evidence type="ECO:0008006" key="3">
    <source>
        <dbReference type="Google" id="ProtNLM"/>
    </source>
</evidence>
<evidence type="ECO:0000313" key="2">
    <source>
        <dbReference type="Proteomes" id="UP000429229"/>
    </source>
</evidence>
<organism evidence="1 2">
    <name type="scientific">Alteriqipengyuania halimionae</name>
    <dbReference type="NCBI Taxonomy" id="1926630"/>
    <lineage>
        <taxon>Bacteria</taxon>
        <taxon>Pseudomonadati</taxon>
        <taxon>Pseudomonadota</taxon>
        <taxon>Alphaproteobacteria</taxon>
        <taxon>Sphingomonadales</taxon>
        <taxon>Erythrobacteraceae</taxon>
        <taxon>Alteriqipengyuania</taxon>
    </lineage>
</organism>
<proteinExistence type="predicted"/>
<name>A0A6I4U447_9SPHN</name>
<protein>
    <recommendedName>
        <fullName evidence="3">Ubiquinone biosynthesis protein</fullName>
    </recommendedName>
</protein>